<accession>A0A0A0V7K6</accession>
<evidence type="ECO:0000313" key="1">
    <source>
        <dbReference type="EMBL" id="AIW62605.1"/>
    </source>
</evidence>
<reference evidence="1" key="2">
    <citation type="journal article" date="2014" name="J. Proteome Res.">
        <title>Spit and venom from scytodes spiders: a diverse and distinct cocktail.</title>
        <authorList>
            <person name="Zobel-Thropp P.A."/>
            <person name="Correa S.M."/>
            <person name="Garb J.E."/>
            <person name="Binford G.J."/>
        </authorList>
    </citation>
    <scope>NUCLEOTIDE SEQUENCE</scope>
    <source>
        <tissue evidence="1">Venom gland</tissue>
    </source>
</reference>
<dbReference type="AlphaFoldDB" id="A0A0A0V7K6"/>
<reference evidence="1" key="1">
    <citation type="submission" date="2013-11" db="EMBL/GenBank/DDBJ databases">
        <authorList>
            <person name="Thropp P.A."/>
            <person name="Correa S.M."/>
            <person name="Garb J.E."/>
            <person name="Binford G.J."/>
        </authorList>
    </citation>
    <scope>NUCLEOTIDE SEQUENCE</scope>
    <source>
        <tissue evidence="1">Venom gland</tissue>
    </source>
</reference>
<organism evidence="1">
    <name type="scientific">Scytodes thoracica</name>
    <name type="common">Spitting spider</name>
    <name type="synonym">Aranea thoracica</name>
    <dbReference type="NCBI Taxonomy" id="1112478"/>
    <lineage>
        <taxon>Eukaryota</taxon>
        <taxon>Metazoa</taxon>
        <taxon>Ecdysozoa</taxon>
        <taxon>Arthropoda</taxon>
        <taxon>Chelicerata</taxon>
        <taxon>Arachnida</taxon>
        <taxon>Araneae</taxon>
        <taxon>Araneomorphae</taxon>
        <taxon>Haplogynae</taxon>
        <taxon>Scytodoidea</taxon>
        <taxon>Scytodidae</taxon>
        <taxon>Scytodes</taxon>
    </lineage>
</organism>
<sequence>MNLCLSENGAEISETNCDIRMSSPSVFHPSFLTSEKNSDPDLTHNSVISMHSTNIPKSLNEFSSSEGKYACELKKWHLHTAKRCYSDQSILTSSDASLSEEENTSEHSSGQYTASELFSSMSNPDISQQTESNFSSSAFHLSAVMESISSLECEKT</sequence>
<dbReference type="EMBL" id="KF860690">
    <property type="protein sequence ID" value="AIW62605.1"/>
    <property type="molecule type" value="mRNA"/>
</dbReference>
<name>A0A0A0V7K6_SCYTH</name>
<proteinExistence type="evidence at transcript level"/>
<protein>
    <submittedName>
        <fullName evidence="1">Uncharacterized protein</fullName>
    </submittedName>
</protein>